<keyword evidence="1" id="KW-0472">Membrane</keyword>
<dbReference type="Pfam" id="PF00691">
    <property type="entry name" value="OmpA"/>
    <property type="match status" value="1"/>
</dbReference>
<accession>A0ABP6UZE5</accession>
<feature type="domain" description="OmpA-like" evidence="4">
    <location>
        <begin position="69"/>
        <end position="174"/>
    </location>
</feature>
<dbReference type="PROSITE" id="PS51257">
    <property type="entry name" value="PROKAR_LIPOPROTEIN"/>
    <property type="match status" value="1"/>
</dbReference>
<evidence type="ECO:0000313" key="6">
    <source>
        <dbReference type="Proteomes" id="UP001500689"/>
    </source>
</evidence>
<dbReference type="RefSeq" id="WP_344854653.1">
    <property type="nucleotide sequence ID" value="NZ_BAAAZN010000001.1"/>
</dbReference>
<comment type="caution">
    <text evidence="5">The sequence shown here is derived from an EMBL/GenBank/DDBJ whole genome shotgun (WGS) entry which is preliminary data.</text>
</comment>
<keyword evidence="3" id="KW-0732">Signal</keyword>
<evidence type="ECO:0000313" key="5">
    <source>
        <dbReference type="EMBL" id="GAA3524893.1"/>
    </source>
</evidence>
<proteinExistence type="predicted"/>
<name>A0ABP6UZE5_9PSEU</name>
<dbReference type="EMBL" id="BAAAZN010000001">
    <property type="protein sequence ID" value="GAA3524893.1"/>
    <property type="molecule type" value="Genomic_DNA"/>
</dbReference>
<evidence type="ECO:0000259" key="4">
    <source>
        <dbReference type="PROSITE" id="PS51123"/>
    </source>
</evidence>
<organism evidence="5 6">
    <name type="scientific">Amycolatopsis ultiminotia</name>
    <dbReference type="NCBI Taxonomy" id="543629"/>
    <lineage>
        <taxon>Bacteria</taxon>
        <taxon>Bacillati</taxon>
        <taxon>Actinomycetota</taxon>
        <taxon>Actinomycetes</taxon>
        <taxon>Pseudonocardiales</taxon>
        <taxon>Pseudonocardiaceae</taxon>
        <taxon>Amycolatopsis</taxon>
    </lineage>
</organism>
<feature type="signal peptide" evidence="3">
    <location>
        <begin position="1"/>
        <end position="21"/>
    </location>
</feature>
<feature type="region of interest" description="Disordered" evidence="2">
    <location>
        <begin position="119"/>
        <end position="174"/>
    </location>
</feature>
<dbReference type="Proteomes" id="UP001500689">
    <property type="component" value="Unassembled WGS sequence"/>
</dbReference>
<keyword evidence="6" id="KW-1185">Reference proteome</keyword>
<dbReference type="InterPro" id="IPR006665">
    <property type="entry name" value="OmpA-like"/>
</dbReference>
<feature type="region of interest" description="Disordered" evidence="2">
    <location>
        <begin position="25"/>
        <end position="79"/>
    </location>
</feature>
<gene>
    <name evidence="5" type="ORF">GCM10022222_04440</name>
</gene>
<dbReference type="PROSITE" id="PS51123">
    <property type="entry name" value="OMPA_2"/>
    <property type="match status" value="1"/>
</dbReference>
<reference evidence="6" key="1">
    <citation type="journal article" date="2019" name="Int. J. Syst. Evol. Microbiol.">
        <title>The Global Catalogue of Microorganisms (GCM) 10K type strain sequencing project: providing services to taxonomists for standard genome sequencing and annotation.</title>
        <authorList>
            <consortium name="The Broad Institute Genomics Platform"/>
            <consortium name="The Broad Institute Genome Sequencing Center for Infectious Disease"/>
            <person name="Wu L."/>
            <person name="Ma J."/>
        </authorList>
    </citation>
    <scope>NUCLEOTIDE SEQUENCE [LARGE SCALE GENOMIC DNA]</scope>
    <source>
        <strain evidence="6">JCM 16898</strain>
    </source>
</reference>
<dbReference type="InterPro" id="IPR036737">
    <property type="entry name" value="OmpA-like_sf"/>
</dbReference>
<evidence type="ECO:0000256" key="3">
    <source>
        <dbReference type="SAM" id="SignalP"/>
    </source>
</evidence>
<evidence type="ECO:0000256" key="1">
    <source>
        <dbReference type="PROSITE-ProRule" id="PRU00473"/>
    </source>
</evidence>
<evidence type="ECO:0000256" key="2">
    <source>
        <dbReference type="SAM" id="MobiDB-lite"/>
    </source>
</evidence>
<feature type="chain" id="PRO_5046222472" description="OmpA-like domain-containing protein" evidence="3">
    <location>
        <begin position="22"/>
        <end position="174"/>
    </location>
</feature>
<protein>
    <recommendedName>
        <fullName evidence="4">OmpA-like domain-containing protein</fullName>
    </recommendedName>
</protein>
<sequence length="174" mass="17412">MHKTLVQAVTGAALVAALVTACGSGGSDSSDSSGSSGQNTAAPSSSGAGASGDNAQGGADDQAVQQANTAIQQATQQAPITFTTEKTELTAESKQTLAAIAKALQGNAVKLKVETHAGYSDAQQSKELSEKRAQAISSELEQAGLGKDRIQTEATGNEKAQGAQALETQFSATS</sequence>
<dbReference type="SUPFAM" id="SSF103088">
    <property type="entry name" value="OmpA-like"/>
    <property type="match status" value="1"/>
</dbReference>
<dbReference type="Gene3D" id="3.30.1330.60">
    <property type="entry name" value="OmpA-like domain"/>
    <property type="match status" value="1"/>
</dbReference>